<sequence length="265" mass="30385">MRTFDLIKASFKQPTLLLEGRNKKGFHIFLYLLLLAVILSLPVIYQATLITKTIQDDGKKIIQKLPEFSIEDNTLVTKKKNDGFIYQTNSLIFTFDPNDKRTKEEIETDAASNVLVVGLLKKEIIMILPRVGTTTDIMEDNVLTIPYSMPQANILSKNVLEQLFASNTSRSMWFSIMFFVTWFMVFFNLLMDIVILSFFANIFTKFRLIGFKYKDVFKIVVYSATLPSILTAILQFVWPSISFGSVGVALTLLIYFNALPKRIKK</sequence>
<evidence type="ECO:0000313" key="2">
    <source>
        <dbReference type="EMBL" id="APB30958.1"/>
    </source>
</evidence>
<evidence type="ECO:0008006" key="4">
    <source>
        <dbReference type="Google" id="ProtNLM"/>
    </source>
</evidence>
<keyword evidence="1" id="KW-0812">Transmembrane</keyword>
<reference evidence="2 3" key="1">
    <citation type="submission" date="2016-09" db="EMBL/GenBank/DDBJ databases">
        <title>Vagococcus teuberi sp. nov., isolated from the Malian artisanal sour milk fene.</title>
        <authorList>
            <person name="Wullschleger S."/>
            <person name="Seifert C."/>
            <person name="Baumgartner S."/>
            <person name="Lacroix C."/>
            <person name="Bonfoh B."/>
            <person name="Stevens M.J."/>
            <person name="Meile L."/>
        </authorList>
    </citation>
    <scope>NUCLEOTIDE SEQUENCE [LARGE SCALE GENOMIC DNA]</scope>
    <source>
        <strain evidence="2 3">DSM 21459</strain>
    </source>
</reference>
<dbReference type="STRING" id="519472.BHY08_03390"/>
<dbReference type="EMBL" id="CP017267">
    <property type="protein sequence ID" value="APB30958.1"/>
    <property type="molecule type" value="Genomic_DNA"/>
</dbReference>
<keyword evidence="1" id="KW-1133">Transmembrane helix</keyword>
<evidence type="ECO:0000313" key="3">
    <source>
        <dbReference type="Proteomes" id="UP000191200"/>
    </source>
</evidence>
<feature type="transmembrane region" description="Helical" evidence="1">
    <location>
        <begin position="216"/>
        <end position="234"/>
    </location>
</feature>
<feature type="transmembrane region" description="Helical" evidence="1">
    <location>
        <begin position="240"/>
        <end position="259"/>
    </location>
</feature>
<dbReference type="Proteomes" id="UP000191200">
    <property type="component" value="Chromosome"/>
</dbReference>
<proteinExistence type="predicted"/>
<feature type="transmembrane region" description="Helical" evidence="1">
    <location>
        <begin position="28"/>
        <end position="45"/>
    </location>
</feature>
<feature type="transmembrane region" description="Helical" evidence="1">
    <location>
        <begin position="172"/>
        <end position="204"/>
    </location>
</feature>
<gene>
    <name evidence="2" type="ORF">BHY08_03390</name>
</gene>
<dbReference type="OrthoDB" id="2134424at2"/>
<protein>
    <recommendedName>
        <fullName evidence="4">DUF1189 domain-containing protein</fullName>
    </recommendedName>
</protein>
<dbReference type="InterPro" id="IPR009574">
    <property type="entry name" value="DUF1189"/>
</dbReference>
<organism evidence="2 3">
    <name type="scientific">Vagococcus teuberi</name>
    <dbReference type="NCBI Taxonomy" id="519472"/>
    <lineage>
        <taxon>Bacteria</taxon>
        <taxon>Bacillati</taxon>
        <taxon>Bacillota</taxon>
        <taxon>Bacilli</taxon>
        <taxon>Lactobacillales</taxon>
        <taxon>Enterococcaceae</taxon>
        <taxon>Vagococcus</taxon>
    </lineage>
</organism>
<dbReference type="RefSeq" id="WP_071456537.1">
    <property type="nucleotide sequence ID" value="NZ_CP017267.1"/>
</dbReference>
<dbReference type="AlphaFoldDB" id="A0A1J0A4V6"/>
<dbReference type="Pfam" id="PF06691">
    <property type="entry name" value="DUF1189"/>
    <property type="match status" value="1"/>
</dbReference>
<dbReference type="KEGG" id="vte:BHY08_03390"/>
<keyword evidence="1" id="KW-0472">Membrane</keyword>
<keyword evidence="3" id="KW-1185">Reference proteome</keyword>
<name>A0A1J0A4V6_9ENTE</name>
<evidence type="ECO:0000256" key="1">
    <source>
        <dbReference type="SAM" id="Phobius"/>
    </source>
</evidence>
<accession>A0A1J0A4V6</accession>